<comment type="caution">
    <text evidence="2">The sequence shown here is derived from an EMBL/GenBank/DDBJ whole genome shotgun (WGS) entry which is preliminary data.</text>
</comment>
<accession>A0A9D3YL60</accession>
<feature type="compositionally biased region" description="Polar residues" evidence="1">
    <location>
        <begin position="35"/>
        <end position="44"/>
    </location>
</feature>
<sequence>MLRINLNRQNRITKAEELLGQKSGLDSELNGAQLNRSSNAESSLRNTCNTNVSSSTSSSTSRKVSTTCGMMVLRGFNNDEGLVKVIQELYGNAITSK</sequence>
<evidence type="ECO:0000256" key="1">
    <source>
        <dbReference type="SAM" id="MobiDB-lite"/>
    </source>
</evidence>
<organism evidence="2 3">
    <name type="scientific">Dreissena polymorpha</name>
    <name type="common">Zebra mussel</name>
    <name type="synonym">Mytilus polymorpha</name>
    <dbReference type="NCBI Taxonomy" id="45954"/>
    <lineage>
        <taxon>Eukaryota</taxon>
        <taxon>Metazoa</taxon>
        <taxon>Spiralia</taxon>
        <taxon>Lophotrochozoa</taxon>
        <taxon>Mollusca</taxon>
        <taxon>Bivalvia</taxon>
        <taxon>Autobranchia</taxon>
        <taxon>Heteroconchia</taxon>
        <taxon>Euheterodonta</taxon>
        <taxon>Imparidentia</taxon>
        <taxon>Neoheterodontei</taxon>
        <taxon>Myida</taxon>
        <taxon>Dreissenoidea</taxon>
        <taxon>Dreissenidae</taxon>
        <taxon>Dreissena</taxon>
    </lineage>
</organism>
<evidence type="ECO:0000313" key="3">
    <source>
        <dbReference type="Proteomes" id="UP000828390"/>
    </source>
</evidence>
<dbReference type="Proteomes" id="UP000828390">
    <property type="component" value="Unassembled WGS sequence"/>
</dbReference>
<dbReference type="EMBL" id="JAIWYP010000015">
    <property type="protein sequence ID" value="KAH3700511.1"/>
    <property type="molecule type" value="Genomic_DNA"/>
</dbReference>
<protein>
    <submittedName>
        <fullName evidence="2">Uncharacterized protein</fullName>
    </submittedName>
</protein>
<evidence type="ECO:0000313" key="2">
    <source>
        <dbReference type="EMBL" id="KAH3700511.1"/>
    </source>
</evidence>
<keyword evidence="3" id="KW-1185">Reference proteome</keyword>
<feature type="compositionally biased region" description="Low complexity" evidence="1">
    <location>
        <begin position="45"/>
        <end position="64"/>
    </location>
</feature>
<gene>
    <name evidence="2" type="ORF">DPMN_075490</name>
</gene>
<reference evidence="2" key="2">
    <citation type="submission" date="2020-11" db="EMBL/GenBank/DDBJ databases">
        <authorList>
            <person name="McCartney M.A."/>
            <person name="Auch B."/>
            <person name="Kono T."/>
            <person name="Mallez S."/>
            <person name="Becker A."/>
            <person name="Gohl D.M."/>
            <person name="Silverstein K.A.T."/>
            <person name="Koren S."/>
            <person name="Bechman K.B."/>
            <person name="Herman A."/>
            <person name="Abrahante J.E."/>
            <person name="Garbe J."/>
        </authorList>
    </citation>
    <scope>NUCLEOTIDE SEQUENCE</scope>
    <source>
        <strain evidence="2">Duluth1</strain>
        <tissue evidence="2">Whole animal</tissue>
    </source>
</reference>
<name>A0A9D3YL60_DREPO</name>
<reference evidence="2" key="1">
    <citation type="journal article" date="2019" name="bioRxiv">
        <title>The Genome of the Zebra Mussel, Dreissena polymorpha: A Resource for Invasive Species Research.</title>
        <authorList>
            <person name="McCartney M.A."/>
            <person name="Auch B."/>
            <person name="Kono T."/>
            <person name="Mallez S."/>
            <person name="Zhang Y."/>
            <person name="Obille A."/>
            <person name="Becker A."/>
            <person name="Abrahante J.E."/>
            <person name="Garbe J."/>
            <person name="Badalamenti J.P."/>
            <person name="Herman A."/>
            <person name="Mangelson H."/>
            <person name="Liachko I."/>
            <person name="Sullivan S."/>
            <person name="Sone E.D."/>
            <person name="Koren S."/>
            <person name="Silverstein K.A.T."/>
            <person name="Beckman K.B."/>
            <person name="Gohl D.M."/>
        </authorList>
    </citation>
    <scope>NUCLEOTIDE SEQUENCE</scope>
    <source>
        <strain evidence="2">Duluth1</strain>
        <tissue evidence="2">Whole animal</tissue>
    </source>
</reference>
<dbReference type="AlphaFoldDB" id="A0A9D3YL60"/>
<proteinExistence type="predicted"/>
<feature type="region of interest" description="Disordered" evidence="1">
    <location>
        <begin position="35"/>
        <end position="64"/>
    </location>
</feature>